<dbReference type="KEGG" id="mgg:MPLG2_1982"/>
<gene>
    <name evidence="13" type="ORF">MPLG2_1982</name>
</gene>
<evidence type="ECO:0000256" key="6">
    <source>
        <dbReference type="ARBA" id="ARBA00022801"/>
    </source>
</evidence>
<evidence type="ECO:0000256" key="11">
    <source>
        <dbReference type="SAM" id="Phobius"/>
    </source>
</evidence>
<dbReference type="OrthoDB" id="9782003at2"/>
<keyword evidence="9" id="KW-0482">Metalloprotease</keyword>
<feature type="transmembrane region" description="Helical" evidence="11">
    <location>
        <begin position="340"/>
        <end position="360"/>
    </location>
</feature>
<evidence type="ECO:0000256" key="10">
    <source>
        <dbReference type="ARBA" id="ARBA00023136"/>
    </source>
</evidence>
<keyword evidence="10 11" id="KW-0472">Membrane</keyword>
<evidence type="ECO:0000256" key="5">
    <source>
        <dbReference type="ARBA" id="ARBA00022692"/>
    </source>
</evidence>
<keyword evidence="5 11" id="KW-0812">Transmembrane</keyword>
<evidence type="ECO:0000256" key="8">
    <source>
        <dbReference type="ARBA" id="ARBA00022989"/>
    </source>
</evidence>
<feature type="transmembrane region" description="Helical" evidence="11">
    <location>
        <begin position="402"/>
        <end position="423"/>
    </location>
</feature>
<dbReference type="PANTHER" id="PTHR42837:SF2">
    <property type="entry name" value="MEMBRANE METALLOPROTEASE ARASP2, CHLOROPLASTIC-RELATED"/>
    <property type="match status" value="1"/>
</dbReference>
<dbReference type="GO" id="GO:0006508">
    <property type="term" value="P:proteolysis"/>
    <property type="evidence" value="ECO:0007669"/>
    <property type="project" value="UniProtKB-KW"/>
</dbReference>
<name>A0A2N9JHH5_9ACTN</name>
<dbReference type="GO" id="GO:0004222">
    <property type="term" value="F:metalloendopeptidase activity"/>
    <property type="evidence" value="ECO:0007669"/>
    <property type="project" value="InterPro"/>
</dbReference>
<feature type="transmembrane region" description="Helical" evidence="11">
    <location>
        <begin position="125"/>
        <end position="147"/>
    </location>
</feature>
<dbReference type="GO" id="GO:0016020">
    <property type="term" value="C:membrane"/>
    <property type="evidence" value="ECO:0007669"/>
    <property type="project" value="UniProtKB-SubCell"/>
</dbReference>
<evidence type="ECO:0000313" key="14">
    <source>
        <dbReference type="Proteomes" id="UP000238164"/>
    </source>
</evidence>
<evidence type="ECO:0000256" key="1">
    <source>
        <dbReference type="ARBA" id="ARBA00001947"/>
    </source>
</evidence>
<evidence type="ECO:0000256" key="3">
    <source>
        <dbReference type="ARBA" id="ARBA00007931"/>
    </source>
</evidence>
<dbReference type="RefSeq" id="WP_105185843.1">
    <property type="nucleotide sequence ID" value="NZ_BAAAGO010000032.1"/>
</dbReference>
<dbReference type="SUPFAM" id="SSF50156">
    <property type="entry name" value="PDZ domain-like"/>
    <property type="match status" value="1"/>
</dbReference>
<evidence type="ECO:0000256" key="7">
    <source>
        <dbReference type="ARBA" id="ARBA00022833"/>
    </source>
</evidence>
<keyword evidence="8 11" id="KW-1133">Transmembrane helix</keyword>
<dbReference type="Proteomes" id="UP000238164">
    <property type="component" value="Chromosome 1"/>
</dbReference>
<dbReference type="InterPro" id="IPR041489">
    <property type="entry name" value="PDZ_6"/>
</dbReference>
<keyword evidence="6 13" id="KW-0378">Hydrolase</keyword>
<dbReference type="EMBL" id="LT985188">
    <property type="protein sequence ID" value="SPD87012.1"/>
    <property type="molecule type" value="Genomic_DNA"/>
</dbReference>
<reference evidence="13 14" key="1">
    <citation type="submission" date="2018-02" db="EMBL/GenBank/DDBJ databases">
        <authorList>
            <person name="Cohen D.B."/>
            <person name="Kent A.D."/>
        </authorList>
    </citation>
    <scope>NUCLEOTIDE SEQUENCE [LARGE SCALE GENOMIC DNA]</scope>
    <source>
        <strain evidence="13">1</strain>
    </source>
</reference>
<dbReference type="PANTHER" id="PTHR42837">
    <property type="entry name" value="REGULATOR OF SIGMA-E PROTEASE RSEP"/>
    <property type="match status" value="1"/>
</dbReference>
<protein>
    <submittedName>
        <fullName evidence="13">Putative enzyme</fullName>
        <ecNumber evidence="13">3.4.24.-</ecNumber>
    </submittedName>
</protein>
<sequence length="429" mass="46290">MNALVTVIFAIVFFGFILLSIALHEIGHMVPAKRFGVRVPQYFVGFGPTIWSTTRGETEYGIKWIPLGGFVRLLGMYPPARASRKPPGRLAQFAEGARAYEWETITPDDVANERLFYQKKTWQKLIVMAGGPMMNVLIAFVIFWAILGLHGQWQAQPTVAAVQQCIVRENQPADTPCVTPDTPAAASGIQPGDTIVEFNGTAITDYAQLQGLIRANLTGEARVVVERGGQRVALTPVNTVISGVPDQLDPSKRIAAGWFGITPTSVLVKGGPVETVQQMYTMSVQSLVAITQFPVKVYNVVADLVQGKPRDIYGPLSIVGASRAAGEVVASDAITVTDKLVLFGSLLAAVNLFLALFNFVPLPPLDGGHIAGALWESARRGWAKLFHRPDPGHFDTAKLLPVAYAVMGFLIISGGALIVADIVSPMQLF</sequence>
<dbReference type="InterPro" id="IPR001478">
    <property type="entry name" value="PDZ"/>
</dbReference>
<evidence type="ECO:0000313" key="13">
    <source>
        <dbReference type="EMBL" id="SPD87012.1"/>
    </source>
</evidence>
<organism evidence="13 14">
    <name type="scientific">Micropruina glycogenica</name>
    <dbReference type="NCBI Taxonomy" id="75385"/>
    <lineage>
        <taxon>Bacteria</taxon>
        <taxon>Bacillati</taxon>
        <taxon>Actinomycetota</taxon>
        <taxon>Actinomycetes</taxon>
        <taxon>Propionibacteriales</taxon>
        <taxon>Nocardioidaceae</taxon>
        <taxon>Micropruina</taxon>
    </lineage>
</organism>
<evidence type="ECO:0000256" key="2">
    <source>
        <dbReference type="ARBA" id="ARBA00004141"/>
    </source>
</evidence>
<dbReference type="EC" id="3.4.24.-" evidence="13"/>
<evidence type="ECO:0000259" key="12">
    <source>
        <dbReference type="SMART" id="SM00228"/>
    </source>
</evidence>
<keyword evidence="4" id="KW-0645">Protease</keyword>
<comment type="cofactor">
    <cofactor evidence="1">
        <name>Zn(2+)</name>
        <dbReference type="ChEBI" id="CHEBI:29105"/>
    </cofactor>
</comment>
<keyword evidence="14" id="KW-1185">Reference proteome</keyword>
<comment type="similarity">
    <text evidence="3">Belongs to the peptidase M50B family.</text>
</comment>
<dbReference type="CDD" id="cd06163">
    <property type="entry name" value="S2P-M50_PDZ_RseP-like"/>
    <property type="match status" value="1"/>
</dbReference>
<accession>A0A2N9JHH5</accession>
<dbReference type="SMART" id="SM00228">
    <property type="entry name" value="PDZ"/>
    <property type="match status" value="1"/>
</dbReference>
<dbReference type="Pfam" id="PF17820">
    <property type="entry name" value="PDZ_6"/>
    <property type="match status" value="1"/>
</dbReference>
<feature type="domain" description="PDZ" evidence="12">
    <location>
        <begin position="145"/>
        <end position="229"/>
    </location>
</feature>
<dbReference type="Pfam" id="PF02163">
    <property type="entry name" value="Peptidase_M50"/>
    <property type="match status" value="1"/>
</dbReference>
<dbReference type="Gene3D" id="2.30.42.10">
    <property type="match status" value="1"/>
</dbReference>
<evidence type="ECO:0000256" key="4">
    <source>
        <dbReference type="ARBA" id="ARBA00022670"/>
    </source>
</evidence>
<keyword evidence="7" id="KW-0862">Zinc</keyword>
<dbReference type="InterPro" id="IPR004387">
    <property type="entry name" value="Pept_M50_Zn"/>
</dbReference>
<dbReference type="InterPro" id="IPR036034">
    <property type="entry name" value="PDZ_sf"/>
</dbReference>
<proteinExistence type="inferred from homology"/>
<evidence type="ECO:0000256" key="9">
    <source>
        <dbReference type="ARBA" id="ARBA00023049"/>
    </source>
</evidence>
<dbReference type="InterPro" id="IPR008915">
    <property type="entry name" value="Peptidase_M50"/>
</dbReference>
<comment type="subcellular location">
    <subcellularLocation>
        <location evidence="2">Membrane</location>
        <topology evidence="2">Multi-pass membrane protein</topology>
    </subcellularLocation>
</comment>
<dbReference type="AlphaFoldDB" id="A0A2N9JHH5"/>